<dbReference type="Gene3D" id="3.90.1680.10">
    <property type="entry name" value="SOS response associated peptidase-like"/>
    <property type="match status" value="1"/>
</dbReference>
<dbReference type="AlphaFoldDB" id="A0A9X2B051"/>
<evidence type="ECO:0000256" key="6">
    <source>
        <dbReference type="ARBA" id="ARBA00023125"/>
    </source>
</evidence>
<evidence type="ECO:0000256" key="2">
    <source>
        <dbReference type="ARBA" id="ARBA00022670"/>
    </source>
</evidence>
<dbReference type="GO" id="GO:0016829">
    <property type="term" value="F:lyase activity"/>
    <property type="evidence" value="ECO:0007669"/>
    <property type="project" value="UniProtKB-KW"/>
</dbReference>
<comment type="similarity">
    <text evidence="1 8">Belongs to the SOS response-associated peptidase family.</text>
</comment>
<dbReference type="EC" id="3.4.-.-" evidence="8"/>
<keyword evidence="5" id="KW-0190">Covalent protein-DNA linkage</keyword>
<evidence type="ECO:0000313" key="10">
    <source>
        <dbReference type="Proteomes" id="UP001139207"/>
    </source>
</evidence>
<evidence type="ECO:0000313" key="9">
    <source>
        <dbReference type="EMBL" id="MCJ7859257.1"/>
    </source>
</evidence>
<dbReference type="GO" id="GO:0106300">
    <property type="term" value="P:protein-DNA covalent cross-linking repair"/>
    <property type="evidence" value="ECO:0007669"/>
    <property type="project" value="InterPro"/>
</dbReference>
<evidence type="ECO:0000256" key="5">
    <source>
        <dbReference type="ARBA" id="ARBA00023124"/>
    </source>
</evidence>
<keyword evidence="3" id="KW-0227">DNA damage</keyword>
<accession>A0A9X2B051</accession>
<gene>
    <name evidence="9" type="ORF">MUN33_11135</name>
</gene>
<comment type="caution">
    <text evidence="9">The sequence shown here is derived from an EMBL/GenBank/DDBJ whole genome shotgun (WGS) entry which is preliminary data.</text>
</comment>
<dbReference type="RefSeq" id="WP_244804986.1">
    <property type="nucleotide sequence ID" value="NZ_JALIEA010000017.1"/>
</dbReference>
<evidence type="ECO:0000256" key="1">
    <source>
        <dbReference type="ARBA" id="ARBA00008136"/>
    </source>
</evidence>
<dbReference type="PANTHER" id="PTHR13604">
    <property type="entry name" value="DC12-RELATED"/>
    <property type="match status" value="1"/>
</dbReference>
<keyword evidence="2 8" id="KW-0645">Protease</keyword>
<reference evidence="9" key="1">
    <citation type="submission" date="2022-04" db="EMBL/GenBank/DDBJ databases">
        <title>Corynebacterium kalidii LD5P10.</title>
        <authorList>
            <person name="Sun J.Q."/>
        </authorList>
    </citation>
    <scope>NUCLEOTIDE SEQUENCE</scope>
    <source>
        <strain evidence="9">LD5P10</strain>
    </source>
</reference>
<dbReference type="Pfam" id="PF02586">
    <property type="entry name" value="SRAP"/>
    <property type="match status" value="1"/>
</dbReference>
<organism evidence="9 10">
    <name type="scientific">Corynebacterium kalidii</name>
    <dbReference type="NCBI Taxonomy" id="2931982"/>
    <lineage>
        <taxon>Bacteria</taxon>
        <taxon>Bacillati</taxon>
        <taxon>Actinomycetota</taxon>
        <taxon>Actinomycetes</taxon>
        <taxon>Mycobacteriales</taxon>
        <taxon>Corynebacteriaceae</taxon>
        <taxon>Corynebacterium</taxon>
    </lineage>
</organism>
<sequence>MCATYGLQPFFDLPPMDERENRRLLEQWMDERGGTAKITGAKARNLNPLITADEDGHRELDLAWWWIHVGGAPAKFSAFNARDDKLLSSRVWKGPFKQHRALAAASWYIEKGKRFALPDGETFGIASITTTAQTDAGDMLTYALVTRDAVEQAATVHPRMPLILPRDLHDDWLDPTIPGDGELLAEALSASEELSRSVRIVHPDSSDALF</sequence>
<dbReference type="SUPFAM" id="SSF143081">
    <property type="entry name" value="BB1717-like"/>
    <property type="match status" value="1"/>
</dbReference>
<dbReference type="PANTHER" id="PTHR13604:SF0">
    <property type="entry name" value="ABASIC SITE PROCESSING PROTEIN HMCES"/>
    <property type="match status" value="1"/>
</dbReference>
<dbReference type="InterPro" id="IPR036590">
    <property type="entry name" value="SRAP-like"/>
</dbReference>
<dbReference type="GO" id="GO:0006508">
    <property type="term" value="P:proteolysis"/>
    <property type="evidence" value="ECO:0007669"/>
    <property type="project" value="UniProtKB-KW"/>
</dbReference>
<dbReference type="Proteomes" id="UP001139207">
    <property type="component" value="Unassembled WGS sequence"/>
</dbReference>
<dbReference type="EMBL" id="JALIEA010000017">
    <property type="protein sequence ID" value="MCJ7859257.1"/>
    <property type="molecule type" value="Genomic_DNA"/>
</dbReference>
<evidence type="ECO:0000256" key="7">
    <source>
        <dbReference type="ARBA" id="ARBA00023239"/>
    </source>
</evidence>
<keyword evidence="4 8" id="KW-0378">Hydrolase</keyword>
<dbReference type="GO" id="GO:0008233">
    <property type="term" value="F:peptidase activity"/>
    <property type="evidence" value="ECO:0007669"/>
    <property type="project" value="UniProtKB-KW"/>
</dbReference>
<evidence type="ECO:0000256" key="4">
    <source>
        <dbReference type="ARBA" id="ARBA00022801"/>
    </source>
</evidence>
<dbReference type="InterPro" id="IPR003738">
    <property type="entry name" value="SRAP"/>
</dbReference>
<dbReference type="GO" id="GO:0003697">
    <property type="term" value="F:single-stranded DNA binding"/>
    <property type="evidence" value="ECO:0007669"/>
    <property type="project" value="InterPro"/>
</dbReference>
<keyword evidence="7" id="KW-0456">Lyase</keyword>
<evidence type="ECO:0000256" key="3">
    <source>
        <dbReference type="ARBA" id="ARBA00022763"/>
    </source>
</evidence>
<protein>
    <recommendedName>
        <fullName evidence="8">Abasic site processing protein</fullName>
        <ecNumber evidence="8">3.4.-.-</ecNumber>
    </recommendedName>
</protein>
<keyword evidence="10" id="KW-1185">Reference proteome</keyword>
<proteinExistence type="inferred from homology"/>
<evidence type="ECO:0000256" key="8">
    <source>
        <dbReference type="RuleBase" id="RU364100"/>
    </source>
</evidence>
<keyword evidence="6" id="KW-0238">DNA-binding</keyword>
<name>A0A9X2B051_9CORY</name>